<organism evidence="1 2">
    <name type="scientific">Characodon lateralis</name>
    <dbReference type="NCBI Taxonomy" id="208331"/>
    <lineage>
        <taxon>Eukaryota</taxon>
        <taxon>Metazoa</taxon>
        <taxon>Chordata</taxon>
        <taxon>Craniata</taxon>
        <taxon>Vertebrata</taxon>
        <taxon>Euteleostomi</taxon>
        <taxon>Actinopterygii</taxon>
        <taxon>Neopterygii</taxon>
        <taxon>Teleostei</taxon>
        <taxon>Neoteleostei</taxon>
        <taxon>Acanthomorphata</taxon>
        <taxon>Ovalentaria</taxon>
        <taxon>Atherinomorphae</taxon>
        <taxon>Cyprinodontiformes</taxon>
        <taxon>Goodeidae</taxon>
        <taxon>Characodon</taxon>
    </lineage>
</organism>
<proteinExistence type="predicted"/>
<dbReference type="PANTHER" id="PTHR12563">
    <property type="entry name" value="GLYCEROL-3-PHOSPHATE ACYLTRANSFERASE"/>
    <property type="match status" value="1"/>
</dbReference>
<reference evidence="1 2" key="1">
    <citation type="submission" date="2021-06" db="EMBL/GenBank/DDBJ databases">
        <authorList>
            <person name="Palmer J.M."/>
        </authorList>
    </citation>
    <scope>NUCLEOTIDE SEQUENCE [LARGE SCALE GENOMIC DNA]</scope>
    <source>
        <strain evidence="1 2">CL_MEX2019</strain>
        <tissue evidence="1">Muscle</tissue>
    </source>
</reference>
<evidence type="ECO:0000313" key="1">
    <source>
        <dbReference type="EMBL" id="MED6283844.1"/>
    </source>
</evidence>
<comment type="caution">
    <text evidence="1">The sequence shown here is derived from an EMBL/GenBank/DDBJ whole genome shotgun (WGS) entry which is preliminary data.</text>
</comment>
<protein>
    <submittedName>
        <fullName evidence="1">Uncharacterized protein</fullName>
    </submittedName>
</protein>
<name>A0ABU7EB54_9TELE</name>
<dbReference type="Proteomes" id="UP001352852">
    <property type="component" value="Unassembled WGS sequence"/>
</dbReference>
<dbReference type="PANTHER" id="PTHR12563:SF15">
    <property type="entry name" value="GLYCEROL-3-PHOSPHATE ACYLTRANSFERASE 2, MITOCHONDRIAL"/>
    <property type="match status" value="1"/>
</dbReference>
<keyword evidence="2" id="KW-1185">Reference proteome</keyword>
<evidence type="ECO:0000313" key="2">
    <source>
        <dbReference type="Proteomes" id="UP001352852"/>
    </source>
</evidence>
<dbReference type="EMBL" id="JAHUTJ010050118">
    <property type="protein sequence ID" value="MED6283844.1"/>
    <property type="molecule type" value="Genomic_DNA"/>
</dbReference>
<sequence>MVEGKKDGINNTSLPPVQQNRPALSWELKIKKKVTAPSCLGMFRPIMGQCCHQCNPDSLRKKLGKNSFLGFSNLLSINETQTRYRGWLVRRVCCVLFVSGCKVYRSPVNDRLERVCQSNRVREMLGAAHKAPEAEDSQGQLSLLAPFYPLISVCISPGFTRFVSWVMLKMFSSVFGSIQVNKNHLPALHRAAQEGSPLVYVYVRQSALDCALIPLVLFCHSLTVPYTVCPLNIKSSFLRYIYSNTQRSSKARCAAIAGNLHYRTMCFIRMLQMLVQILRHPGHDKAKCFSRSLLLLLNFHVFSCFFKTSHLQYKMLLQCLKD</sequence>
<accession>A0ABU7EB54</accession>
<gene>
    <name evidence="1" type="ORF">CHARACLAT_013152</name>
</gene>
<dbReference type="InterPro" id="IPR022284">
    <property type="entry name" value="GPAT/DHAPAT"/>
</dbReference>